<reference evidence="3" key="1">
    <citation type="journal article" date="2019" name="Int. J. Syst. Evol. Microbiol.">
        <title>The Global Catalogue of Microorganisms (GCM) 10K type strain sequencing project: providing services to taxonomists for standard genome sequencing and annotation.</title>
        <authorList>
            <consortium name="The Broad Institute Genomics Platform"/>
            <consortium name="The Broad Institute Genome Sequencing Center for Infectious Disease"/>
            <person name="Wu L."/>
            <person name="Ma J."/>
        </authorList>
    </citation>
    <scope>NUCLEOTIDE SEQUENCE [LARGE SCALE GENOMIC DNA]</scope>
    <source>
        <strain evidence="3">JCM 18537</strain>
    </source>
</reference>
<evidence type="ECO:0000313" key="3">
    <source>
        <dbReference type="Proteomes" id="UP001501645"/>
    </source>
</evidence>
<comment type="caution">
    <text evidence="2">The sequence shown here is derived from an EMBL/GenBank/DDBJ whole genome shotgun (WGS) entry which is preliminary data.</text>
</comment>
<evidence type="ECO:0000313" key="2">
    <source>
        <dbReference type="EMBL" id="GAA4780758.1"/>
    </source>
</evidence>
<gene>
    <name evidence="2" type="ORF">GCM10023351_27240</name>
</gene>
<name>A0ABP9AH23_9MICO</name>
<proteinExistence type="predicted"/>
<keyword evidence="3" id="KW-1185">Reference proteome</keyword>
<feature type="region of interest" description="Disordered" evidence="1">
    <location>
        <begin position="1"/>
        <end position="20"/>
    </location>
</feature>
<accession>A0ABP9AH23</accession>
<evidence type="ECO:0000256" key="1">
    <source>
        <dbReference type="SAM" id="MobiDB-lite"/>
    </source>
</evidence>
<dbReference type="EMBL" id="BAABKO010000005">
    <property type="protein sequence ID" value="GAA4780758.1"/>
    <property type="molecule type" value="Genomic_DNA"/>
</dbReference>
<dbReference type="Proteomes" id="UP001501645">
    <property type="component" value="Unassembled WGS sequence"/>
</dbReference>
<organism evidence="2 3">
    <name type="scientific">Microbacterium gilvum</name>
    <dbReference type="NCBI Taxonomy" id="1336204"/>
    <lineage>
        <taxon>Bacteria</taxon>
        <taxon>Bacillati</taxon>
        <taxon>Actinomycetota</taxon>
        <taxon>Actinomycetes</taxon>
        <taxon>Micrococcales</taxon>
        <taxon>Microbacteriaceae</taxon>
        <taxon>Microbacterium</taxon>
    </lineage>
</organism>
<sequence>MPAGSARIAEPHSGESPGRYSCVTKYVDPNAIGPIAATIGHRAAFRGRLRRNSVSMETSIRSMETRMAA</sequence>
<protein>
    <submittedName>
        <fullName evidence="2">Uncharacterized protein</fullName>
    </submittedName>
</protein>